<keyword evidence="3" id="KW-0032">Aminotransferase</keyword>
<keyword evidence="1" id="KW-0663">Pyridoxal phosphate</keyword>
<dbReference type="SUPFAM" id="SSF53383">
    <property type="entry name" value="PLP-dependent transferases"/>
    <property type="match status" value="1"/>
</dbReference>
<dbReference type="Gene3D" id="3.40.640.10">
    <property type="entry name" value="Type I PLP-dependent aspartate aminotransferase-like (Major domain)"/>
    <property type="match status" value="1"/>
</dbReference>
<reference evidence="3" key="1">
    <citation type="submission" date="2021-03" db="EMBL/GenBank/DDBJ databases">
        <title>Complete Genome of Pseudoalteromonas xiamenensis STKMTI.2, a new potential marine bacterium producing anti-Vibrio compounds.</title>
        <authorList>
            <person name="Handayani D.P."/>
            <person name="Isnansetyo A."/>
            <person name="Istiqomah I."/>
            <person name="Jumina J."/>
        </authorList>
    </citation>
    <scope>NUCLEOTIDE SEQUENCE</scope>
    <source>
        <strain evidence="3">STKMTI.2</strain>
    </source>
</reference>
<dbReference type="Pfam" id="PF00266">
    <property type="entry name" value="Aminotran_5"/>
    <property type="match status" value="1"/>
</dbReference>
<evidence type="ECO:0000313" key="3">
    <source>
        <dbReference type="EMBL" id="QTH70267.1"/>
    </source>
</evidence>
<feature type="domain" description="Aminotransferase class V" evidence="2">
    <location>
        <begin position="102"/>
        <end position="363"/>
    </location>
</feature>
<accession>A0A975DFQ4</accession>
<dbReference type="EMBL" id="CP072133">
    <property type="protein sequence ID" value="QTH70267.1"/>
    <property type="molecule type" value="Genomic_DNA"/>
</dbReference>
<protein>
    <submittedName>
        <fullName evidence="3">Aminotransferase class V-fold PLP-dependent enzyme</fullName>
    </submittedName>
</protein>
<dbReference type="InterPro" id="IPR015421">
    <property type="entry name" value="PyrdxlP-dep_Trfase_major"/>
</dbReference>
<dbReference type="GO" id="GO:0008483">
    <property type="term" value="F:transaminase activity"/>
    <property type="evidence" value="ECO:0007669"/>
    <property type="project" value="UniProtKB-KW"/>
</dbReference>
<dbReference type="InterPro" id="IPR000192">
    <property type="entry name" value="Aminotrans_V_dom"/>
</dbReference>
<evidence type="ECO:0000259" key="2">
    <source>
        <dbReference type="Pfam" id="PF00266"/>
    </source>
</evidence>
<gene>
    <name evidence="3" type="ORF">J5O05_09505</name>
</gene>
<dbReference type="InterPro" id="IPR015422">
    <property type="entry name" value="PyrdxlP-dep_Trfase_small"/>
</dbReference>
<dbReference type="InterPro" id="IPR015424">
    <property type="entry name" value="PyrdxlP-dep_Trfase"/>
</dbReference>
<name>A0A975DFQ4_9GAMM</name>
<keyword evidence="3" id="KW-0808">Transferase</keyword>
<dbReference type="Proteomes" id="UP000664904">
    <property type="component" value="Chromosome"/>
</dbReference>
<evidence type="ECO:0000313" key="4">
    <source>
        <dbReference type="Proteomes" id="UP000664904"/>
    </source>
</evidence>
<dbReference type="PANTHER" id="PTHR43586:SF4">
    <property type="entry name" value="ISOPENICILLIN N EPIMERASE"/>
    <property type="match status" value="1"/>
</dbReference>
<dbReference type="KEGG" id="pxi:J5O05_09505"/>
<keyword evidence="4" id="KW-1185">Reference proteome</keyword>
<evidence type="ECO:0000256" key="1">
    <source>
        <dbReference type="ARBA" id="ARBA00022898"/>
    </source>
</evidence>
<sequence length="371" mass="41243">MINKGDAFHLPKNGTYLLSHSVGRPLKSLQAHIRAHYFEPWEQGLVEPWGHWLQGIEQFTAALGRLFNAPATQFCPQTNVSSGLTKLLQSLPSSTTPIRLLMSENDFPSMGFVAQCARNDIELHFIGADADMSDPDVWQMHLTPDIDFVFVSHVYSNTGQQAPISFIASKAKERGIKVILDVAQSAGILPVDLNALQIDVMLGSSVKWLCGGPGAAYLWVSEALLSELKPKDVGWFSHANPFEFDIHHFEFHQTALRFWGGTPSVESFIGAAHSIHYFTELGIAQVREHNWALLSQLHTALEGYMVSECKIERASGTAIVSFGAHNERILAALKEQQIAVDCRLHGLRISPHLYNTQDDLNRFVEVVQAHL</sequence>
<dbReference type="AlphaFoldDB" id="A0A975DFQ4"/>
<dbReference type="PANTHER" id="PTHR43586">
    <property type="entry name" value="CYSTEINE DESULFURASE"/>
    <property type="match status" value="1"/>
</dbReference>
<dbReference type="Gene3D" id="3.90.1150.10">
    <property type="entry name" value="Aspartate Aminotransferase, domain 1"/>
    <property type="match status" value="1"/>
</dbReference>
<organism evidence="3 4">
    <name type="scientific">Pseudoalteromonas xiamenensis</name>
    <dbReference type="NCBI Taxonomy" id="882626"/>
    <lineage>
        <taxon>Bacteria</taxon>
        <taxon>Pseudomonadati</taxon>
        <taxon>Pseudomonadota</taxon>
        <taxon>Gammaproteobacteria</taxon>
        <taxon>Alteromonadales</taxon>
        <taxon>Pseudoalteromonadaceae</taxon>
        <taxon>Pseudoalteromonas</taxon>
    </lineage>
</organism>
<proteinExistence type="predicted"/>
<dbReference type="RefSeq" id="WP_208841863.1">
    <property type="nucleotide sequence ID" value="NZ_CP072133.1"/>
</dbReference>